<feature type="transmembrane region" description="Helical" evidence="1">
    <location>
        <begin position="123"/>
        <end position="143"/>
    </location>
</feature>
<reference evidence="2" key="1">
    <citation type="submission" date="2017-06" db="EMBL/GenBank/DDBJ databases">
        <title>Novel phages from South African skin metaviromes.</title>
        <authorList>
            <person name="van Zyl L.J."/>
            <person name="Abrahams Y."/>
            <person name="Stander E.A."/>
            <person name="Kirby B.M."/>
            <person name="Clavaud C."/>
            <person name="Farcet C."/>
            <person name="Breton L."/>
            <person name="Trindade M.I."/>
        </authorList>
    </citation>
    <scope>NUCLEOTIDE SEQUENCE</scope>
</reference>
<name>A0A2H4J9L5_9CAUD</name>
<proteinExistence type="predicted"/>
<accession>A0A2H4J9L5</accession>
<organism evidence="2">
    <name type="scientific">uncultured Caudovirales phage</name>
    <dbReference type="NCBI Taxonomy" id="2100421"/>
    <lineage>
        <taxon>Viruses</taxon>
        <taxon>Duplodnaviria</taxon>
        <taxon>Heunggongvirae</taxon>
        <taxon>Uroviricota</taxon>
        <taxon>Caudoviricetes</taxon>
        <taxon>Peduoviridae</taxon>
        <taxon>Maltschvirus</taxon>
        <taxon>Maltschvirus maltsch</taxon>
    </lineage>
</organism>
<protein>
    <submittedName>
        <fullName evidence="2">Uncharacterized protein</fullName>
    </submittedName>
</protein>
<feature type="transmembrane region" description="Helical" evidence="1">
    <location>
        <begin position="58"/>
        <end position="79"/>
    </location>
</feature>
<feature type="transmembrane region" description="Helical" evidence="1">
    <location>
        <begin position="88"/>
        <end position="111"/>
    </location>
</feature>
<gene>
    <name evidence="2" type="ORF">10F6_23</name>
</gene>
<evidence type="ECO:0000313" key="2">
    <source>
        <dbReference type="EMBL" id="ASN71952.1"/>
    </source>
</evidence>
<keyword evidence="1" id="KW-0472">Membrane</keyword>
<sequence>MKRTFSISKLDTKEILLITQSLLLGSTIFGRGVLWFTSPETILKDSPFYLALNEIMPIWLWGLIIMVTGFLYAMSALFVTSMEENSKYYFFIFVGGLTSSIFYFVMTSAGLYNNLNWLTPFNFLILTAWTGVTSYVGGAELYGRRK</sequence>
<keyword evidence="1" id="KW-1133">Transmembrane helix</keyword>
<dbReference type="EMBL" id="MF417937">
    <property type="protein sequence ID" value="ASN71952.1"/>
    <property type="molecule type" value="Genomic_DNA"/>
</dbReference>
<evidence type="ECO:0000256" key="1">
    <source>
        <dbReference type="SAM" id="Phobius"/>
    </source>
</evidence>
<feature type="transmembrane region" description="Helical" evidence="1">
    <location>
        <begin position="21"/>
        <end position="38"/>
    </location>
</feature>
<keyword evidence="1" id="KW-0812">Transmembrane</keyword>